<keyword evidence="2" id="KW-1185">Reference proteome</keyword>
<comment type="caution">
    <text evidence="1">The sequence shown here is derived from an EMBL/GenBank/DDBJ whole genome shotgun (WGS) entry which is preliminary data.</text>
</comment>
<evidence type="ECO:0000313" key="1">
    <source>
        <dbReference type="EMBL" id="MCI0182230.1"/>
    </source>
</evidence>
<accession>A0A9X2ACE4</accession>
<dbReference type="EMBL" id="JALBUF010000001">
    <property type="protein sequence ID" value="MCI0182230.1"/>
    <property type="molecule type" value="Genomic_DNA"/>
</dbReference>
<organism evidence="1 2">
    <name type="scientific">Sulfoacidibacillus ferrooxidans</name>
    <dbReference type="NCBI Taxonomy" id="2005001"/>
    <lineage>
        <taxon>Bacteria</taxon>
        <taxon>Bacillati</taxon>
        <taxon>Bacillota</taxon>
        <taxon>Bacilli</taxon>
        <taxon>Bacillales</taxon>
        <taxon>Alicyclobacillaceae</taxon>
        <taxon>Sulfoacidibacillus</taxon>
    </lineage>
</organism>
<gene>
    <name evidence="1" type="ORF">MM817_00486</name>
</gene>
<evidence type="ECO:0000313" key="2">
    <source>
        <dbReference type="Proteomes" id="UP001139263"/>
    </source>
</evidence>
<name>A0A9X2ACE4_9BACL</name>
<dbReference type="Proteomes" id="UP001139263">
    <property type="component" value="Unassembled WGS sequence"/>
</dbReference>
<dbReference type="AlphaFoldDB" id="A0A9X2ACE4"/>
<reference evidence="1" key="1">
    <citation type="submission" date="2022-03" db="EMBL/GenBank/DDBJ databases">
        <title>Draft Genome Sequence of Firmicute Strain S0AB, a Heterotrophic Iron/Sulfur-Oxidizing Extreme Acidophile.</title>
        <authorList>
            <person name="Vergara E."/>
            <person name="Pakostova E."/>
            <person name="Johnson D.B."/>
            <person name="Holmes D.S."/>
        </authorList>
    </citation>
    <scope>NUCLEOTIDE SEQUENCE</scope>
    <source>
        <strain evidence="1">S0AB</strain>
    </source>
</reference>
<sequence length="29" mass="3413">MKAVERMETIAVANTTLHHYHEQRMQSIS</sequence>
<proteinExistence type="predicted"/>
<protein>
    <submittedName>
        <fullName evidence="1">Uncharacterized protein</fullName>
    </submittedName>
</protein>